<proteinExistence type="predicted"/>
<dbReference type="InterPro" id="IPR016985">
    <property type="entry name" value="UCP031890_Tim44-rel"/>
</dbReference>
<dbReference type="EMBL" id="JBBBDM010000003">
    <property type="protein sequence ID" value="MEI5687458.1"/>
    <property type="molecule type" value="Genomic_DNA"/>
</dbReference>
<protein>
    <submittedName>
        <fullName evidence="3">Tim44/TimA family putative adaptor protein</fullName>
    </submittedName>
</protein>
<dbReference type="Proteomes" id="UP001367771">
    <property type="component" value="Unassembled WGS sequence"/>
</dbReference>
<keyword evidence="4" id="KW-1185">Reference proteome</keyword>
<comment type="caution">
    <text evidence="3">The sequence shown here is derived from an EMBL/GenBank/DDBJ whole genome shotgun (WGS) entry which is preliminary data.</text>
</comment>
<dbReference type="Gene3D" id="3.10.450.240">
    <property type="match status" value="1"/>
</dbReference>
<dbReference type="InterPro" id="IPR032710">
    <property type="entry name" value="NTF2-like_dom_sf"/>
</dbReference>
<dbReference type="PANTHER" id="PTHR41542:SF1">
    <property type="entry name" value="BLL5807 PROTEIN"/>
    <property type="match status" value="1"/>
</dbReference>
<dbReference type="Pfam" id="PF04280">
    <property type="entry name" value="Tim44"/>
    <property type="match status" value="1"/>
</dbReference>
<feature type="domain" description="Tim44-like" evidence="2">
    <location>
        <begin position="69"/>
        <end position="215"/>
    </location>
</feature>
<name>A0ABU8H3A7_9SPHN</name>
<dbReference type="PIRSF" id="PIRSF031890">
    <property type="entry name" value="UCP031890_transporter_Tim44"/>
    <property type="match status" value="1"/>
</dbReference>
<organism evidence="3 4">
    <name type="scientific">Sphingomonas kyungheensis</name>
    <dbReference type="NCBI Taxonomy" id="1069987"/>
    <lineage>
        <taxon>Bacteria</taxon>
        <taxon>Pseudomonadati</taxon>
        <taxon>Pseudomonadota</taxon>
        <taxon>Alphaproteobacteria</taxon>
        <taxon>Sphingomonadales</taxon>
        <taxon>Sphingomonadaceae</taxon>
        <taxon>Sphingomonas</taxon>
    </lineage>
</organism>
<evidence type="ECO:0000256" key="1">
    <source>
        <dbReference type="SAM" id="MobiDB-lite"/>
    </source>
</evidence>
<evidence type="ECO:0000313" key="4">
    <source>
        <dbReference type="Proteomes" id="UP001367771"/>
    </source>
</evidence>
<dbReference type="SMART" id="SM00978">
    <property type="entry name" value="Tim44"/>
    <property type="match status" value="1"/>
</dbReference>
<evidence type="ECO:0000259" key="2">
    <source>
        <dbReference type="SMART" id="SM00978"/>
    </source>
</evidence>
<sequence length="216" mass="23463">MFYVVLLAMVAAFLALRLYSVLGKRTGHEQQPLPRAAEDRPAAIAAPPRPLDTTVEQREPVNRNIDPRAEAGLRAIIAGEQGFDVNQFLAGAQSAYRMTLEAYWAGDEATLAELTEPDVAHAFGEAIAARRAAGETLENRLVSIERAAIADASLDGREARITVRFDADIAAVTRDAEGHVIAGSLTDAVETHDVWTFARTLKSRDPNWKLADTDEA</sequence>
<accession>A0ABU8H3A7</accession>
<dbReference type="InterPro" id="IPR007379">
    <property type="entry name" value="Tim44-like_dom"/>
</dbReference>
<gene>
    <name evidence="3" type="ORF">V8201_10265</name>
</gene>
<dbReference type="RefSeq" id="WP_271298933.1">
    <property type="nucleotide sequence ID" value="NZ_JBBBDM010000003.1"/>
</dbReference>
<evidence type="ECO:0000313" key="3">
    <source>
        <dbReference type="EMBL" id="MEI5687458.1"/>
    </source>
</evidence>
<dbReference type="SUPFAM" id="SSF54427">
    <property type="entry name" value="NTF2-like"/>
    <property type="match status" value="1"/>
</dbReference>
<dbReference type="NCBIfam" id="NF033779">
    <property type="entry name" value="Tim44_TimA_adap"/>
    <property type="match status" value="1"/>
</dbReference>
<dbReference type="PANTHER" id="PTHR41542">
    <property type="entry name" value="BLL5807 PROTEIN"/>
    <property type="match status" value="1"/>
</dbReference>
<feature type="region of interest" description="Disordered" evidence="1">
    <location>
        <begin position="29"/>
        <end position="48"/>
    </location>
</feature>
<reference evidence="3 4" key="1">
    <citation type="journal article" date="2013" name="Int. J. Syst. Evol. Microbiol.">
        <title>Sphingomonas kyungheensis sp. nov., a bacterium with ginsenoside-converting activity isolated from soil of a ginseng field.</title>
        <authorList>
            <person name="Son H.M."/>
            <person name="Yang J.E."/>
            <person name="Park Y."/>
            <person name="Han C.K."/>
            <person name="Kim S.G."/>
            <person name="Kook M."/>
            <person name="Yi T.H."/>
        </authorList>
    </citation>
    <scope>NUCLEOTIDE SEQUENCE [LARGE SCALE GENOMIC DNA]</scope>
    <source>
        <strain evidence="3 4">LMG 26582</strain>
    </source>
</reference>